<feature type="transmembrane region" description="Helical" evidence="3">
    <location>
        <begin position="135"/>
        <end position="157"/>
    </location>
</feature>
<evidence type="ECO:0000313" key="6">
    <source>
        <dbReference type="Proteomes" id="UP000254939"/>
    </source>
</evidence>
<protein>
    <recommendedName>
        <fullName evidence="1">diguanylate cyclase</fullName>
        <ecNumber evidence="1">2.7.7.65</ecNumber>
    </recommendedName>
</protein>
<dbReference type="RefSeq" id="WP_114712308.1">
    <property type="nucleotide sequence ID" value="NZ_KZ857258.1"/>
</dbReference>
<feature type="transmembrane region" description="Helical" evidence="3">
    <location>
        <begin position="45"/>
        <end position="70"/>
    </location>
</feature>
<feature type="transmembrane region" description="Helical" evidence="3">
    <location>
        <begin position="169"/>
        <end position="190"/>
    </location>
</feature>
<dbReference type="PROSITE" id="PS50887">
    <property type="entry name" value="GGDEF"/>
    <property type="match status" value="1"/>
</dbReference>
<dbReference type="PANTHER" id="PTHR45138">
    <property type="entry name" value="REGULATORY COMPONENTS OF SENSORY TRANSDUCTION SYSTEM"/>
    <property type="match status" value="1"/>
</dbReference>
<organism evidence="5 6">
    <name type="scientific">Rhizobium grahamii</name>
    <dbReference type="NCBI Taxonomy" id="1120045"/>
    <lineage>
        <taxon>Bacteria</taxon>
        <taxon>Pseudomonadati</taxon>
        <taxon>Pseudomonadota</taxon>
        <taxon>Alphaproteobacteria</taxon>
        <taxon>Hyphomicrobiales</taxon>
        <taxon>Rhizobiaceae</taxon>
        <taxon>Rhizobium/Agrobacterium group</taxon>
        <taxon>Rhizobium</taxon>
    </lineage>
</organism>
<dbReference type="Pfam" id="PF00990">
    <property type="entry name" value="GGDEF"/>
    <property type="match status" value="1"/>
</dbReference>
<evidence type="ECO:0000259" key="4">
    <source>
        <dbReference type="PROSITE" id="PS50887"/>
    </source>
</evidence>
<evidence type="ECO:0000313" key="5">
    <source>
        <dbReference type="EMBL" id="RDJ13830.1"/>
    </source>
</evidence>
<dbReference type="PANTHER" id="PTHR45138:SF9">
    <property type="entry name" value="DIGUANYLATE CYCLASE DGCM-RELATED"/>
    <property type="match status" value="1"/>
</dbReference>
<dbReference type="SUPFAM" id="SSF55073">
    <property type="entry name" value="Nucleotide cyclase"/>
    <property type="match status" value="1"/>
</dbReference>
<keyword evidence="3" id="KW-0472">Membrane</keyword>
<dbReference type="InterPro" id="IPR029787">
    <property type="entry name" value="Nucleotide_cyclase"/>
</dbReference>
<dbReference type="AlphaFoldDB" id="A0A370KT44"/>
<gene>
    <name evidence="5" type="ORF">B5K06_07575</name>
</gene>
<keyword evidence="3" id="KW-1133">Transmembrane helix</keyword>
<dbReference type="EMBL" id="NAAC01000007">
    <property type="protein sequence ID" value="RDJ13830.1"/>
    <property type="molecule type" value="Genomic_DNA"/>
</dbReference>
<feature type="domain" description="GGDEF" evidence="4">
    <location>
        <begin position="231"/>
        <end position="363"/>
    </location>
</feature>
<reference evidence="5 6" key="1">
    <citation type="submission" date="2017-03" db="EMBL/GenBank/DDBJ databases">
        <title>Genome analysis of Rhizobial strains effectives or ineffectives for nitrogen fixation isolated from bean seeds.</title>
        <authorList>
            <person name="Peralta H."/>
            <person name="Aguilar-Vera A."/>
            <person name="Mora Y."/>
            <person name="Vargas-Lagunas C."/>
            <person name="Girard L."/>
            <person name="Mora J."/>
        </authorList>
    </citation>
    <scope>NUCLEOTIDE SEQUENCE [LARGE SCALE GENOMIC DNA]</scope>
    <source>
        <strain evidence="5 6">CCGM3</strain>
    </source>
</reference>
<dbReference type="Proteomes" id="UP000254939">
    <property type="component" value="Unassembled WGS sequence"/>
</dbReference>
<feature type="transmembrane region" description="Helical" evidence="3">
    <location>
        <begin position="20"/>
        <end position="39"/>
    </location>
</feature>
<feature type="transmembrane region" description="Helical" evidence="3">
    <location>
        <begin position="77"/>
        <end position="96"/>
    </location>
</feature>
<dbReference type="FunFam" id="3.30.70.270:FF:000001">
    <property type="entry name" value="Diguanylate cyclase domain protein"/>
    <property type="match status" value="1"/>
</dbReference>
<dbReference type="InterPro" id="IPR000160">
    <property type="entry name" value="GGDEF_dom"/>
</dbReference>
<evidence type="ECO:0000256" key="1">
    <source>
        <dbReference type="ARBA" id="ARBA00012528"/>
    </source>
</evidence>
<dbReference type="CDD" id="cd01949">
    <property type="entry name" value="GGDEF"/>
    <property type="match status" value="1"/>
</dbReference>
<keyword evidence="3" id="KW-0812">Transmembrane</keyword>
<dbReference type="Gene3D" id="3.30.70.270">
    <property type="match status" value="1"/>
</dbReference>
<feature type="transmembrane region" description="Helical" evidence="3">
    <location>
        <begin position="102"/>
        <end position="123"/>
    </location>
</feature>
<dbReference type="SMART" id="SM00267">
    <property type="entry name" value="GGDEF"/>
    <property type="match status" value="1"/>
</dbReference>
<dbReference type="OrthoDB" id="9812260at2"/>
<accession>A0A370KT44</accession>
<proteinExistence type="predicted"/>
<name>A0A370KT44_9HYPH</name>
<comment type="catalytic activity">
    <reaction evidence="2">
        <text>2 GTP = 3',3'-c-di-GMP + 2 diphosphate</text>
        <dbReference type="Rhea" id="RHEA:24898"/>
        <dbReference type="ChEBI" id="CHEBI:33019"/>
        <dbReference type="ChEBI" id="CHEBI:37565"/>
        <dbReference type="ChEBI" id="CHEBI:58805"/>
        <dbReference type="EC" id="2.7.7.65"/>
    </reaction>
</comment>
<sequence>MTLALVAFMAWRHNVRNKTYFHWGMGFLLSGVGFAMVALRGQIPAILSIEIGNTIALCGQSAWVAGYLALDRRKLEWWAFLPPLVWLGGVFLPWVNDDYTNRVILYNLASATGATALAMAVRATGQPNEGSRRTLGVIFVLQSFLCFGTAMAMAIIGPTDAEAANFAGGAAMATGFMLTFACAHTCLLIMERSEKHLRMLSLTDSLTGVLNRRGLFAQFDALQERAFHNDRQVAVLLFDLDHFKRVNDRFGHQAGDTVLTVFARMARQFVPAGVFGRMGGEEFAAFTTVADQTEAEALAESIRAEFCRVPVSTGDAIIPVTVSIGVAMASSIEANRDKLVSAADRALYAAKAAGRNCTIIFGEAEAAAAPPPEPDRTGGELVPTLDDQIHALRRVGSLSRG</sequence>
<dbReference type="InterPro" id="IPR050469">
    <property type="entry name" value="Diguanylate_Cyclase"/>
</dbReference>
<dbReference type="GO" id="GO:0052621">
    <property type="term" value="F:diguanylate cyclase activity"/>
    <property type="evidence" value="ECO:0007669"/>
    <property type="project" value="UniProtKB-EC"/>
</dbReference>
<evidence type="ECO:0000256" key="3">
    <source>
        <dbReference type="SAM" id="Phobius"/>
    </source>
</evidence>
<dbReference type="InterPro" id="IPR043128">
    <property type="entry name" value="Rev_trsase/Diguanyl_cyclase"/>
</dbReference>
<comment type="caution">
    <text evidence="5">The sequence shown here is derived from an EMBL/GenBank/DDBJ whole genome shotgun (WGS) entry which is preliminary data.</text>
</comment>
<evidence type="ECO:0000256" key="2">
    <source>
        <dbReference type="ARBA" id="ARBA00034247"/>
    </source>
</evidence>
<dbReference type="NCBIfam" id="TIGR00254">
    <property type="entry name" value="GGDEF"/>
    <property type="match status" value="1"/>
</dbReference>
<dbReference type="EC" id="2.7.7.65" evidence="1"/>